<sequence>MDEGEGAEGRASMMLTTLFLDAGASFPIERGAEIFVQCSNQSPLGTFHLLSHPGCRHQEAALRSISDTIRRLSKLRAGVATPEPDGGVFASVADFGSNPGALDGKVHVPLSLKSKPALVVVLHGCTQTAVGYDAGSGWTRLADEHGFVALFPQQRHANNANLCFNWFHPGDITRGHGEAHSIRQMIHYVVERYRVDEQRIFVTGLSAGGAMANVMLATYPEVFAGGAIIAGLPYGTAASVPQAFDRMRGHGIPKAAHLQSLLRSASSHQGRWPSISIWHGTSDTTVVHSNARAIAQQWMAVHKLDSRHSILEDGKGYSLQTWTDGEGRPAIKSYTIQGMAHGTPIDAASGYGHPAPFMLDRRVSSTEIIAGAWGLIASFERQAEPIEARAGDFRPMPPIPNETQPVSGVQKVIEDALRSAGLMR</sequence>
<organism evidence="3 5">
    <name type="scientific">Rhizobium tibeticum</name>
    <dbReference type="NCBI Taxonomy" id="501024"/>
    <lineage>
        <taxon>Bacteria</taxon>
        <taxon>Pseudomonadati</taxon>
        <taxon>Pseudomonadota</taxon>
        <taxon>Alphaproteobacteria</taxon>
        <taxon>Hyphomicrobiales</taxon>
        <taxon>Rhizobiaceae</taxon>
        <taxon>Rhizobium/Agrobacterium group</taxon>
        <taxon>Rhizobium</taxon>
    </lineage>
</organism>
<dbReference type="STRING" id="501024.RTCCBAU85039_5772"/>
<dbReference type="GO" id="GO:0005576">
    <property type="term" value="C:extracellular region"/>
    <property type="evidence" value="ECO:0007669"/>
    <property type="project" value="InterPro"/>
</dbReference>
<evidence type="ECO:0000256" key="2">
    <source>
        <dbReference type="ARBA" id="ARBA00022801"/>
    </source>
</evidence>
<dbReference type="Proteomes" id="UP000183063">
    <property type="component" value="Unassembled WGS sequence"/>
</dbReference>
<keyword evidence="1" id="KW-0732">Signal</keyword>
<protein>
    <submittedName>
        <fullName evidence="3">Esterase, PHB depolymerase family</fullName>
    </submittedName>
</protein>
<dbReference type="InterPro" id="IPR050955">
    <property type="entry name" value="Plant_Biomass_Hydrol_Est"/>
</dbReference>
<name>A0A1H8UXK6_9HYPH</name>
<evidence type="ECO:0000313" key="5">
    <source>
        <dbReference type="Proteomes" id="UP000183063"/>
    </source>
</evidence>
<evidence type="ECO:0000256" key="1">
    <source>
        <dbReference type="ARBA" id="ARBA00022729"/>
    </source>
</evidence>
<reference evidence="3" key="2">
    <citation type="submission" date="2016-10" db="EMBL/GenBank/DDBJ databases">
        <authorList>
            <person name="de Groot N.N."/>
        </authorList>
    </citation>
    <scope>NUCLEOTIDE SEQUENCE [LARGE SCALE GENOMIC DNA]</scope>
    <source>
        <strain evidence="3">CCBAU85039</strain>
    </source>
</reference>
<proteinExistence type="predicted"/>
<evidence type="ECO:0000313" key="4">
    <source>
        <dbReference type="EMBL" id="SEP07707.1"/>
    </source>
</evidence>
<dbReference type="PANTHER" id="PTHR43037">
    <property type="entry name" value="UNNAMED PRODUCT-RELATED"/>
    <property type="match status" value="1"/>
</dbReference>
<accession>A0A1H8UXK6</accession>
<reference evidence="5" key="3">
    <citation type="submission" date="2016-10" db="EMBL/GenBank/DDBJ databases">
        <authorList>
            <person name="Wibberg D."/>
        </authorList>
    </citation>
    <scope>NUCLEOTIDE SEQUENCE [LARGE SCALE GENOMIC DNA]</scope>
</reference>
<dbReference type="GO" id="GO:0016787">
    <property type="term" value="F:hydrolase activity"/>
    <property type="evidence" value="ECO:0007669"/>
    <property type="project" value="UniProtKB-KW"/>
</dbReference>
<dbReference type="SUPFAM" id="SSF53474">
    <property type="entry name" value="alpha/beta-Hydrolases"/>
    <property type="match status" value="2"/>
</dbReference>
<dbReference type="InterPro" id="IPR029058">
    <property type="entry name" value="AB_hydrolase_fold"/>
</dbReference>
<dbReference type="Proteomes" id="UP000198939">
    <property type="component" value="Unassembled WGS sequence"/>
</dbReference>
<keyword evidence="6" id="KW-1185">Reference proteome</keyword>
<dbReference type="Pfam" id="PF10503">
    <property type="entry name" value="Esterase_PHB"/>
    <property type="match status" value="1"/>
</dbReference>
<reference evidence="4 6" key="1">
    <citation type="submission" date="2016-10" db="EMBL/GenBank/DDBJ databases">
        <authorList>
            <person name="Varghese N."/>
            <person name="Submissions S."/>
        </authorList>
    </citation>
    <scope>NUCLEOTIDE SEQUENCE [LARGE SCALE GENOMIC DNA]</scope>
    <source>
        <strain evidence="4 6">CGMCC 1.7071</strain>
    </source>
</reference>
<dbReference type="AlphaFoldDB" id="A0A1H8UXK6"/>
<dbReference type="Gene3D" id="3.40.50.1820">
    <property type="entry name" value="alpha/beta hydrolase"/>
    <property type="match status" value="1"/>
</dbReference>
<dbReference type="EMBL" id="FOCV01000037">
    <property type="protein sequence ID" value="SEP07707.1"/>
    <property type="molecule type" value="Genomic_DNA"/>
</dbReference>
<dbReference type="PANTHER" id="PTHR43037:SF1">
    <property type="entry name" value="BLL1128 PROTEIN"/>
    <property type="match status" value="1"/>
</dbReference>
<evidence type="ECO:0000313" key="3">
    <source>
        <dbReference type="EMBL" id="SEI18065.1"/>
    </source>
</evidence>
<dbReference type="InterPro" id="IPR010126">
    <property type="entry name" value="Esterase_phb"/>
</dbReference>
<dbReference type="EMBL" id="FNXB01000048">
    <property type="protein sequence ID" value="SEI18065.1"/>
    <property type="molecule type" value="Genomic_DNA"/>
</dbReference>
<keyword evidence="2" id="KW-0378">Hydrolase</keyword>
<gene>
    <name evidence="3" type="ORF">RTCCBAU85039_5772</name>
    <name evidence="4" type="ORF">SAMN05216228_103711</name>
</gene>
<evidence type="ECO:0000313" key="6">
    <source>
        <dbReference type="Proteomes" id="UP000198939"/>
    </source>
</evidence>
<dbReference type="NCBIfam" id="TIGR01840">
    <property type="entry name" value="esterase_phb"/>
    <property type="match status" value="1"/>
</dbReference>